<evidence type="ECO:0000259" key="3">
    <source>
        <dbReference type="Pfam" id="PF14244"/>
    </source>
</evidence>
<feature type="domain" description="Retrovirus-related Pol polyprotein from transposon TNT 1-94-like beta-barrel" evidence="4">
    <location>
        <begin position="358"/>
        <end position="433"/>
    </location>
</feature>
<dbReference type="InterPro" id="IPR029472">
    <property type="entry name" value="Copia-like_N"/>
</dbReference>
<feature type="domain" description="Retrotransposon gag" evidence="2">
    <location>
        <begin position="80"/>
        <end position="183"/>
    </location>
</feature>
<proteinExistence type="predicted"/>
<keyword evidence="6" id="KW-1185">Reference proteome</keyword>
<evidence type="ECO:0000259" key="2">
    <source>
        <dbReference type="Pfam" id="PF03732"/>
    </source>
</evidence>
<name>A0A803LWX6_CHEQI</name>
<dbReference type="Proteomes" id="UP000596660">
    <property type="component" value="Unplaced"/>
</dbReference>
<protein>
    <recommendedName>
        <fullName evidence="7">Retrotransposon Copia-like N-terminal domain-containing protein</fullName>
    </recommendedName>
</protein>
<dbReference type="Pfam" id="PF14244">
    <property type="entry name" value="Retrotran_gag_3"/>
    <property type="match status" value="1"/>
</dbReference>
<evidence type="ECO:0000256" key="1">
    <source>
        <dbReference type="SAM" id="MobiDB-lite"/>
    </source>
</evidence>
<dbReference type="AlphaFoldDB" id="A0A803LWX6"/>
<reference evidence="5" key="2">
    <citation type="submission" date="2021-03" db="UniProtKB">
        <authorList>
            <consortium name="EnsemblPlants"/>
        </authorList>
    </citation>
    <scope>IDENTIFICATION</scope>
</reference>
<dbReference type="PANTHER" id="PTHR37610:SF6">
    <property type="entry name" value="GAG-POLYPEPTIDE OF LTR COPIA-TYPE-RELATED"/>
    <property type="match status" value="1"/>
</dbReference>
<accession>A0A803LWX6</accession>
<dbReference type="InterPro" id="IPR005162">
    <property type="entry name" value="Retrotrans_gag_dom"/>
</dbReference>
<feature type="domain" description="Retrotransposon Copia-like N-terminal" evidence="3">
    <location>
        <begin position="8"/>
        <end position="55"/>
    </location>
</feature>
<feature type="compositionally biased region" description="Polar residues" evidence="1">
    <location>
        <begin position="270"/>
        <end position="292"/>
    </location>
</feature>
<evidence type="ECO:0000313" key="5">
    <source>
        <dbReference type="EnsemblPlants" id="AUR62019977-RA:cds"/>
    </source>
</evidence>
<dbReference type="Pfam" id="PF03732">
    <property type="entry name" value="Retrotrans_gag"/>
    <property type="match status" value="1"/>
</dbReference>
<evidence type="ECO:0000259" key="4">
    <source>
        <dbReference type="Pfam" id="PF22936"/>
    </source>
</evidence>
<dbReference type="InterPro" id="IPR054722">
    <property type="entry name" value="PolX-like_BBD"/>
</dbReference>
<dbReference type="OMA" id="VIAWITH"/>
<dbReference type="Gramene" id="AUR62019977-RA">
    <property type="protein sequence ID" value="AUR62019977-RA:cds"/>
    <property type="gene ID" value="AUR62019977"/>
</dbReference>
<organism evidence="5 6">
    <name type="scientific">Chenopodium quinoa</name>
    <name type="common">Quinoa</name>
    <dbReference type="NCBI Taxonomy" id="63459"/>
    <lineage>
        <taxon>Eukaryota</taxon>
        <taxon>Viridiplantae</taxon>
        <taxon>Streptophyta</taxon>
        <taxon>Embryophyta</taxon>
        <taxon>Tracheophyta</taxon>
        <taxon>Spermatophyta</taxon>
        <taxon>Magnoliopsida</taxon>
        <taxon>eudicotyledons</taxon>
        <taxon>Gunneridae</taxon>
        <taxon>Pentapetalae</taxon>
        <taxon>Caryophyllales</taxon>
        <taxon>Chenopodiaceae</taxon>
        <taxon>Chenopodioideae</taxon>
        <taxon>Atripliceae</taxon>
        <taxon>Chenopodium</taxon>
    </lineage>
</organism>
<dbReference type="PANTHER" id="PTHR37610">
    <property type="entry name" value="CCHC-TYPE DOMAIN-CONTAINING PROTEIN"/>
    <property type="match status" value="1"/>
</dbReference>
<evidence type="ECO:0008006" key="7">
    <source>
        <dbReference type="Google" id="ProtNLM"/>
    </source>
</evidence>
<dbReference type="EnsemblPlants" id="AUR62019977-RA">
    <property type="protein sequence ID" value="AUR62019977-RA:cds"/>
    <property type="gene ID" value="AUR62019977"/>
</dbReference>
<evidence type="ECO:0000313" key="6">
    <source>
        <dbReference type="Proteomes" id="UP000596660"/>
    </source>
</evidence>
<reference evidence="5" key="1">
    <citation type="journal article" date="2017" name="Nature">
        <title>The genome of Chenopodium quinoa.</title>
        <authorList>
            <person name="Jarvis D.E."/>
            <person name="Ho Y.S."/>
            <person name="Lightfoot D.J."/>
            <person name="Schmoeckel S.M."/>
            <person name="Li B."/>
            <person name="Borm T.J.A."/>
            <person name="Ohyanagi H."/>
            <person name="Mineta K."/>
            <person name="Michell C.T."/>
            <person name="Saber N."/>
            <person name="Kharbatia N.M."/>
            <person name="Rupper R.R."/>
            <person name="Sharp A.R."/>
            <person name="Dally N."/>
            <person name="Boughton B.A."/>
            <person name="Woo Y.H."/>
            <person name="Gao G."/>
            <person name="Schijlen E.G.W.M."/>
            <person name="Guo X."/>
            <person name="Momin A.A."/>
            <person name="Negrao S."/>
            <person name="Al-Babili S."/>
            <person name="Gehring C."/>
            <person name="Roessner U."/>
            <person name="Jung C."/>
            <person name="Murphy K."/>
            <person name="Arold S.T."/>
            <person name="Gojobori T."/>
            <person name="van der Linden C.G."/>
            <person name="van Loo E.N."/>
            <person name="Jellen E.N."/>
            <person name="Maughan P.J."/>
            <person name="Tester M."/>
        </authorList>
    </citation>
    <scope>NUCLEOTIDE SEQUENCE [LARGE SCALE GENOMIC DNA]</scope>
    <source>
        <strain evidence="5">cv. PI 614886</strain>
    </source>
</reference>
<dbReference type="Pfam" id="PF22936">
    <property type="entry name" value="Pol_BBD"/>
    <property type="match status" value="1"/>
</dbReference>
<sequence>MLNPLFLHPSDSATSVQVDKLQGSSNYRAWRRTMEINLSSKRKLGFVLGTVDKPTDDELKAELWNTCNDMVIAWITHNVSSNVKKSIMFMTSAREIWLNLEKRFSLTNGSRKYKLNKDLFEIKQHSMPVNEYYTLMKAVWEELDAMNMLPAISNPSPEVQSLLTAFNTQKEEAKLFQFLNGLDEVYNPQRSQLLLMIPLPSAETAAAMQQEEAQREVLNLNKSAGDVMALYSKPAGADRSFVCTACGVKGHRSDRCWTVIGYPSWHSKHNPSNSHNRSKSATPQRWTFGPKNTGTRLAAAAQTSSENGGLLFTPEQLEQLAKMMPKLMTQAKGSETDEELEHFSGMISCHAAVSPSEWIIDSGALDHMTPHLNNLSECRIMHITPKINLPTGDKAAITHMGTSVLEIGLKLGNVLCVPLFKHNLLSVQKLIQNNKCEV</sequence>
<feature type="region of interest" description="Disordered" evidence="1">
    <location>
        <begin position="267"/>
        <end position="292"/>
    </location>
</feature>